<evidence type="ECO:0000313" key="1">
    <source>
        <dbReference type="EMBL" id="MFD1736287.1"/>
    </source>
</evidence>
<dbReference type="InterPro" id="IPR018690">
    <property type="entry name" value="DUF2187"/>
</dbReference>
<protein>
    <submittedName>
        <fullName evidence="1">DUF2187 family protein</fullName>
    </submittedName>
</protein>
<gene>
    <name evidence="1" type="ORF">ACFSCX_06870</name>
</gene>
<dbReference type="RefSeq" id="WP_377927435.1">
    <property type="nucleotide sequence ID" value="NZ_JBHUEM010000005.1"/>
</dbReference>
<dbReference type="Proteomes" id="UP001597214">
    <property type="component" value="Unassembled WGS sequence"/>
</dbReference>
<organism evidence="1 2">
    <name type="scientific">Bacillus salitolerans</name>
    <dbReference type="NCBI Taxonomy" id="1437434"/>
    <lineage>
        <taxon>Bacteria</taxon>
        <taxon>Bacillati</taxon>
        <taxon>Bacillota</taxon>
        <taxon>Bacilli</taxon>
        <taxon>Bacillales</taxon>
        <taxon>Bacillaceae</taxon>
        <taxon>Bacillus</taxon>
    </lineage>
</organism>
<dbReference type="Pfam" id="PF09953">
    <property type="entry name" value="DUF2187"/>
    <property type="match status" value="1"/>
</dbReference>
<name>A0ABW4LP38_9BACI</name>
<sequence length="72" mass="8229">MSAKTKRAKPSYKNIAFAGDLVKFTRMNKEIIGTVVISRENSFIVELEKKDVAFLDIESDRTVVSHHNYQLV</sequence>
<reference evidence="2" key="1">
    <citation type="journal article" date="2019" name="Int. J. Syst. Evol. Microbiol.">
        <title>The Global Catalogue of Microorganisms (GCM) 10K type strain sequencing project: providing services to taxonomists for standard genome sequencing and annotation.</title>
        <authorList>
            <consortium name="The Broad Institute Genomics Platform"/>
            <consortium name="The Broad Institute Genome Sequencing Center for Infectious Disease"/>
            <person name="Wu L."/>
            <person name="Ma J."/>
        </authorList>
    </citation>
    <scope>NUCLEOTIDE SEQUENCE [LARGE SCALE GENOMIC DNA]</scope>
    <source>
        <strain evidence="2">CCUG 49339</strain>
    </source>
</reference>
<proteinExistence type="predicted"/>
<evidence type="ECO:0000313" key="2">
    <source>
        <dbReference type="Proteomes" id="UP001597214"/>
    </source>
</evidence>
<accession>A0ABW4LP38</accession>
<dbReference type="EMBL" id="JBHUEM010000005">
    <property type="protein sequence ID" value="MFD1736287.1"/>
    <property type="molecule type" value="Genomic_DNA"/>
</dbReference>
<comment type="caution">
    <text evidence="1">The sequence shown here is derived from an EMBL/GenBank/DDBJ whole genome shotgun (WGS) entry which is preliminary data.</text>
</comment>
<keyword evidence="2" id="KW-1185">Reference proteome</keyword>